<dbReference type="OrthoDB" id="258495at2759"/>
<dbReference type="InterPro" id="IPR036866">
    <property type="entry name" value="RibonucZ/Hydroxyglut_hydro"/>
</dbReference>
<dbReference type="GO" id="GO:0004115">
    <property type="term" value="F:3',5'-cyclic-AMP phosphodiesterase activity"/>
    <property type="evidence" value="ECO:0007669"/>
    <property type="project" value="InterPro"/>
</dbReference>
<proteinExistence type="predicted"/>
<keyword evidence="2" id="KW-1185">Reference proteome</keyword>
<dbReference type="GO" id="GO:1902660">
    <property type="term" value="P:negative regulation of glucose mediated signaling pathway"/>
    <property type="evidence" value="ECO:0007669"/>
    <property type="project" value="TreeGrafter"/>
</dbReference>
<dbReference type="GO" id="GO:0047555">
    <property type="term" value="F:3',5'-cyclic-GMP phosphodiesterase activity"/>
    <property type="evidence" value="ECO:0007669"/>
    <property type="project" value="TreeGrafter"/>
</dbReference>
<protein>
    <recommendedName>
        <fullName evidence="3">Cyclic-AMP phosphodiesterase</fullName>
    </recommendedName>
</protein>
<dbReference type="SUPFAM" id="SSF56281">
    <property type="entry name" value="Metallo-hydrolase/oxidoreductase"/>
    <property type="match status" value="1"/>
</dbReference>
<dbReference type="InterPro" id="IPR000396">
    <property type="entry name" value="Pdiesterase2"/>
</dbReference>
<gene>
    <name evidence="1" type="ORF">M407DRAFT_68457</name>
</gene>
<organism evidence="1 2">
    <name type="scientific">Tulasnella calospora MUT 4182</name>
    <dbReference type="NCBI Taxonomy" id="1051891"/>
    <lineage>
        <taxon>Eukaryota</taxon>
        <taxon>Fungi</taxon>
        <taxon>Dikarya</taxon>
        <taxon>Basidiomycota</taxon>
        <taxon>Agaricomycotina</taxon>
        <taxon>Agaricomycetes</taxon>
        <taxon>Cantharellales</taxon>
        <taxon>Tulasnellaceae</taxon>
        <taxon>Tulasnella</taxon>
    </lineage>
</organism>
<evidence type="ECO:0008006" key="3">
    <source>
        <dbReference type="Google" id="ProtNLM"/>
    </source>
</evidence>
<accession>A0A0C3QR28</accession>
<evidence type="ECO:0000313" key="1">
    <source>
        <dbReference type="EMBL" id="KIO31091.1"/>
    </source>
</evidence>
<name>A0A0C3QR28_9AGAM</name>
<dbReference type="AlphaFoldDB" id="A0A0C3QR28"/>
<dbReference type="CDD" id="cd07735">
    <property type="entry name" value="class_II_PDE_MBL-fold"/>
    <property type="match status" value="1"/>
</dbReference>
<reference evidence="1 2" key="1">
    <citation type="submission" date="2014-04" db="EMBL/GenBank/DDBJ databases">
        <authorList>
            <consortium name="DOE Joint Genome Institute"/>
            <person name="Kuo A."/>
            <person name="Girlanda M."/>
            <person name="Perotto S."/>
            <person name="Kohler A."/>
            <person name="Nagy L.G."/>
            <person name="Floudas D."/>
            <person name="Copeland A."/>
            <person name="Barry K.W."/>
            <person name="Cichocki N."/>
            <person name="Veneault-Fourrey C."/>
            <person name="LaButti K."/>
            <person name="Lindquist E.A."/>
            <person name="Lipzen A."/>
            <person name="Lundell T."/>
            <person name="Morin E."/>
            <person name="Murat C."/>
            <person name="Sun H."/>
            <person name="Tunlid A."/>
            <person name="Henrissat B."/>
            <person name="Grigoriev I.V."/>
            <person name="Hibbett D.S."/>
            <person name="Martin F."/>
            <person name="Nordberg H.P."/>
            <person name="Cantor M.N."/>
            <person name="Hua S.X."/>
        </authorList>
    </citation>
    <scope>NUCLEOTIDE SEQUENCE [LARGE SCALE GENOMIC DNA]</scope>
    <source>
        <strain evidence="1 2">MUT 4182</strain>
    </source>
</reference>
<dbReference type="PRINTS" id="PR00388">
    <property type="entry name" value="PDIESTERASE2"/>
</dbReference>
<sequence>MPDFVMVVVGCGGGPTEDDLSSYLIKCHGTRWSEATLALEAGSGLSALTRLIGNDPTLFNDDDVQCSKTQLSSPGAGLSERATEVYSGIRSFIITHGHLDHVMSMVVAAGSQGGPTKYIYGLERTIQTLEMLFNGLIWPKLAARVGELAPTFFYRYLPVAPVEKYLQVVPNISVRAFPISHGTNDQSVDGTYESSAWFLRNDQTSQEFLFFGDVEPDSISRLPRTRAVWKHAAGKIRRKQLHTIFLECSWRNGRKNKELYGHLSPPHVLDEMRNLATEVVLAAREQPPPPSRFSFLWNLLGYGGTSETEAALPNRELQGALQGVRLVVIHCKATSETFPDGKSIADVISGEIRELVKGSGLGLEVMAAKQGLTIGEFYLCLT</sequence>
<reference evidence="2" key="2">
    <citation type="submission" date="2015-01" db="EMBL/GenBank/DDBJ databases">
        <title>Evolutionary Origins and Diversification of the Mycorrhizal Mutualists.</title>
        <authorList>
            <consortium name="DOE Joint Genome Institute"/>
            <consortium name="Mycorrhizal Genomics Consortium"/>
            <person name="Kohler A."/>
            <person name="Kuo A."/>
            <person name="Nagy L.G."/>
            <person name="Floudas D."/>
            <person name="Copeland A."/>
            <person name="Barry K.W."/>
            <person name="Cichocki N."/>
            <person name="Veneault-Fourrey C."/>
            <person name="LaButti K."/>
            <person name="Lindquist E.A."/>
            <person name="Lipzen A."/>
            <person name="Lundell T."/>
            <person name="Morin E."/>
            <person name="Murat C."/>
            <person name="Riley R."/>
            <person name="Ohm R."/>
            <person name="Sun H."/>
            <person name="Tunlid A."/>
            <person name="Henrissat B."/>
            <person name="Grigoriev I.V."/>
            <person name="Hibbett D.S."/>
            <person name="Martin F."/>
        </authorList>
    </citation>
    <scope>NUCLEOTIDE SEQUENCE [LARGE SCALE GENOMIC DNA]</scope>
    <source>
        <strain evidence="2">MUT 4182</strain>
    </source>
</reference>
<dbReference type="Proteomes" id="UP000054248">
    <property type="component" value="Unassembled WGS sequence"/>
</dbReference>
<dbReference type="PANTHER" id="PTHR28283:SF1">
    <property type="entry name" value="3',5'-CYCLIC-NUCLEOTIDE PHOSPHODIESTERASE 1"/>
    <property type="match status" value="1"/>
</dbReference>
<dbReference type="Pfam" id="PF02112">
    <property type="entry name" value="PDEase_II"/>
    <property type="match status" value="1"/>
</dbReference>
<dbReference type="HOGENOM" id="CLU_016658_0_0_1"/>
<evidence type="ECO:0000313" key="2">
    <source>
        <dbReference type="Proteomes" id="UP000054248"/>
    </source>
</evidence>
<dbReference type="Gene3D" id="3.60.15.10">
    <property type="entry name" value="Ribonuclease Z/Hydroxyacylglutathione hydrolase-like"/>
    <property type="match status" value="1"/>
</dbReference>
<dbReference type="PANTHER" id="PTHR28283">
    <property type="entry name" value="3',5'-CYCLIC-NUCLEOTIDE PHOSPHODIESTERASE 1"/>
    <property type="match status" value="1"/>
</dbReference>
<dbReference type="STRING" id="1051891.A0A0C3QR28"/>
<dbReference type="GO" id="GO:0006198">
    <property type="term" value="P:cAMP catabolic process"/>
    <property type="evidence" value="ECO:0007669"/>
    <property type="project" value="InterPro"/>
</dbReference>
<dbReference type="EMBL" id="KN822966">
    <property type="protein sequence ID" value="KIO31091.1"/>
    <property type="molecule type" value="Genomic_DNA"/>
</dbReference>